<accession>A0A4V1B052</accession>
<gene>
    <name evidence="5" type="ORF">E1956_30785</name>
</gene>
<organism evidence="5 6">
    <name type="scientific">Paraburkholderia pallida</name>
    <dbReference type="NCBI Taxonomy" id="2547399"/>
    <lineage>
        <taxon>Bacteria</taxon>
        <taxon>Pseudomonadati</taxon>
        <taxon>Pseudomonadota</taxon>
        <taxon>Betaproteobacteria</taxon>
        <taxon>Burkholderiales</taxon>
        <taxon>Burkholderiaceae</taxon>
        <taxon>Paraburkholderia</taxon>
    </lineage>
</organism>
<dbReference type="Gene3D" id="3.30.1330.120">
    <property type="entry name" value="2-methylcitrate dehydratase PrpD"/>
    <property type="match status" value="1"/>
</dbReference>
<reference evidence="5 6" key="1">
    <citation type="submission" date="2019-03" db="EMBL/GenBank/DDBJ databases">
        <title>Paraburkholderia sp. 7MH5, isolated from subtropical forest soil.</title>
        <authorList>
            <person name="Gao Z.-H."/>
            <person name="Qiu L.-H."/>
        </authorList>
    </citation>
    <scope>NUCLEOTIDE SEQUENCE [LARGE SCALE GENOMIC DNA]</scope>
    <source>
        <strain evidence="5 6">7MH5</strain>
    </source>
</reference>
<dbReference type="Proteomes" id="UP000295727">
    <property type="component" value="Chromosome 3"/>
</dbReference>
<evidence type="ECO:0000256" key="1">
    <source>
        <dbReference type="ARBA" id="ARBA00006174"/>
    </source>
</evidence>
<protein>
    <submittedName>
        <fullName evidence="5">MmgE/PrpD family protein</fullName>
    </submittedName>
</protein>
<proteinExistence type="inferred from homology"/>
<dbReference type="AlphaFoldDB" id="A0A4V1B052"/>
<evidence type="ECO:0000256" key="2">
    <source>
        <dbReference type="SAM" id="MobiDB-lite"/>
    </source>
</evidence>
<dbReference type="PANTHER" id="PTHR16943:SF8">
    <property type="entry name" value="2-METHYLCITRATE DEHYDRATASE"/>
    <property type="match status" value="1"/>
</dbReference>
<comment type="similarity">
    <text evidence="1">Belongs to the PrpD family.</text>
</comment>
<name>A0A4V1B052_9BURK</name>
<dbReference type="GO" id="GO:0016829">
    <property type="term" value="F:lyase activity"/>
    <property type="evidence" value="ECO:0007669"/>
    <property type="project" value="InterPro"/>
</dbReference>
<dbReference type="Gene3D" id="1.10.4100.10">
    <property type="entry name" value="2-methylcitrate dehydratase PrpD"/>
    <property type="match status" value="1"/>
</dbReference>
<dbReference type="Pfam" id="PF19305">
    <property type="entry name" value="MmgE_PrpD_C"/>
    <property type="match status" value="1"/>
</dbReference>
<dbReference type="SUPFAM" id="SSF103378">
    <property type="entry name" value="2-methylcitrate dehydratase PrpD"/>
    <property type="match status" value="1"/>
</dbReference>
<feature type="region of interest" description="Disordered" evidence="2">
    <location>
        <begin position="1"/>
        <end position="25"/>
    </location>
</feature>
<evidence type="ECO:0000313" key="6">
    <source>
        <dbReference type="Proteomes" id="UP000295727"/>
    </source>
</evidence>
<evidence type="ECO:0000259" key="3">
    <source>
        <dbReference type="Pfam" id="PF03972"/>
    </source>
</evidence>
<evidence type="ECO:0000313" key="5">
    <source>
        <dbReference type="EMBL" id="QBR01563.1"/>
    </source>
</evidence>
<dbReference type="InterPro" id="IPR042183">
    <property type="entry name" value="MmgE/PrpD_sf_1"/>
</dbReference>
<dbReference type="EMBL" id="CP038150">
    <property type="protein sequence ID" value="QBR01563.1"/>
    <property type="molecule type" value="Genomic_DNA"/>
</dbReference>
<dbReference type="Pfam" id="PF03972">
    <property type="entry name" value="MmgE_PrpD_N"/>
    <property type="match status" value="1"/>
</dbReference>
<keyword evidence="6" id="KW-1185">Reference proteome</keyword>
<dbReference type="InterPro" id="IPR042188">
    <property type="entry name" value="MmgE/PrpD_sf_2"/>
</dbReference>
<dbReference type="PANTHER" id="PTHR16943">
    <property type="entry name" value="2-METHYLCITRATE DEHYDRATASE-RELATED"/>
    <property type="match status" value="1"/>
</dbReference>
<dbReference type="InterPro" id="IPR045336">
    <property type="entry name" value="MmgE_PrpD_N"/>
</dbReference>
<feature type="domain" description="MmgE/PrpD N-terminal" evidence="3">
    <location>
        <begin position="26"/>
        <end position="265"/>
    </location>
</feature>
<evidence type="ECO:0000259" key="4">
    <source>
        <dbReference type="Pfam" id="PF19305"/>
    </source>
</evidence>
<feature type="compositionally biased region" description="Basic and acidic residues" evidence="2">
    <location>
        <begin position="1"/>
        <end position="11"/>
    </location>
</feature>
<dbReference type="OrthoDB" id="9791416at2"/>
<dbReference type="InterPro" id="IPR045337">
    <property type="entry name" value="MmgE_PrpD_C"/>
</dbReference>
<dbReference type="InterPro" id="IPR036148">
    <property type="entry name" value="MmgE/PrpD_sf"/>
</dbReference>
<dbReference type="InterPro" id="IPR005656">
    <property type="entry name" value="MmgE_PrpD"/>
</dbReference>
<sequence length="485" mass="50927">MRVADQVEHTVNETAGPTDPQGPTGALASWLAGLQAGDIPPAVSERAKHLTLDGIGCALVGAQLPWSTRAVDSVCEMEGSGASVLIGRGRSAPAPAAALLNGTFIQGFELDDFHPLAPLHAASVVLPSLFATTELLGGVSGERFLLAAIAGYEVGPRVGLALHGSEMLTRGWHSGAVFGTHASAAAAAKLRGLDASQFEDALGLAATQSGGLMAAQFEAMSKRMHHGFAARAGLYAAALAASGYTGIKRVFEREYGGFLSTFGEGHAPDASQIAAELGARWETPRYVIKPFSAMGALLAPIGAMLDIRTRRGVTADDIEAIELECASAAFHHGGWQAERPLTPIGAQMNMAYAVAVAALDGAALMQQFSPARIDADDVWAFMRKITVTHDASFDQDGPLARGAVRMRVTFSDGSHEQMLLRHPRGEPLEPMTNEAIVAKFRALTGGVIDTARQKQIESMVLNLERLDDARELLALLAQPVANALA</sequence>
<feature type="domain" description="MmgE/PrpD C-terminal" evidence="4">
    <location>
        <begin position="291"/>
        <end position="464"/>
    </location>
</feature>
<dbReference type="RefSeq" id="WP_134756350.1">
    <property type="nucleotide sequence ID" value="NZ_CP038150.1"/>
</dbReference>
<dbReference type="KEGG" id="ppai:E1956_30785"/>